<dbReference type="InterPro" id="IPR052988">
    <property type="entry name" value="Oryzine_lactonohydrolase"/>
</dbReference>
<feature type="non-terminal residue" evidence="2">
    <location>
        <position position="1"/>
    </location>
</feature>
<accession>T1C9R1</accession>
<gene>
    <name evidence="2" type="ORF">B2A_02929</name>
</gene>
<dbReference type="InterPro" id="IPR013658">
    <property type="entry name" value="SGL"/>
</dbReference>
<dbReference type="InterPro" id="IPR011042">
    <property type="entry name" value="6-blade_b-propeller_TolB-like"/>
</dbReference>
<evidence type="ECO:0000259" key="1">
    <source>
        <dbReference type="Pfam" id="PF08450"/>
    </source>
</evidence>
<reference evidence="2" key="2">
    <citation type="journal article" date="2014" name="ISME J.">
        <title>Microbial stratification in low pH oxic and suboxic macroscopic growths along an acid mine drainage.</title>
        <authorList>
            <person name="Mendez-Garcia C."/>
            <person name="Mesa V."/>
            <person name="Sprenger R.R."/>
            <person name="Richter M."/>
            <person name="Diez M.S."/>
            <person name="Solano J."/>
            <person name="Bargiela R."/>
            <person name="Golyshina O.V."/>
            <person name="Manteca A."/>
            <person name="Ramos J.L."/>
            <person name="Gallego J.R."/>
            <person name="Llorente I."/>
            <person name="Martins Dos Santos V.A."/>
            <person name="Jensen O.N."/>
            <person name="Pelaez A.I."/>
            <person name="Sanchez J."/>
            <person name="Ferrer M."/>
        </authorList>
    </citation>
    <scope>NUCLEOTIDE SEQUENCE</scope>
</reference>
<dbReference type="Gene3D" id="2.120.10.30">
    <property type="entry name" value="TolB, C-terminal domain"/>
    <property type="match status" value="1"/>
</dbReference>
<organism evidence="2">
    <name type="scientific">mine drainage metagenome</name>
    <dbReference type="NCBI Taxonomy" id="410659"/>
    <lineage>
        <taxon>unclassified sequences</taxon>
        <taxon>metagenomes</taxon>
        <taxon>ecological metagenomes</taxon>
    </lineage>
</organism>
<dbReference type="PANTHER" id="PTHR47064">
    <property type="entry name" value="PUTATIVE (AFU_ORTHOLOGUE AFUA_1G08990)-RELATED"/>
    <property type="match status" value="1"/>
</dbReference>
<feature type="domain" description="SMP-30/Gluconolactonase/LRE-like region" evidence="1">
    <location>
        <begin position="1"/>
        <end position="165"/>
    </location>
</feature>
<protein>
    <submittedName>
        <fullName evidence="2">Gluconolactonase</fullName>
    </submittedName>
</protein>
<sequence>GAIWFTDPTFGILMPNQGSVVDPELDHRSVYRFDDNTGELSRMADFEQPNGLCFSPDGRTLYVSDTSLSLDEIPGDQTGTKHEIIAFDVADDWTLSNRRFFCHTDHGYPDGFLVDERGWVWTTAADGIHVWSPRRERLGFVPTPAVASNCVLGGSTGRRLFIAATQYLFALDLNA</sequence>
<dbReference type="Pfam" id="PF08450">
    <property type="entry name" value="SGL"/>
    <property type="match status" value="1"/>
</dbReference>
<name>T1C9R1_9ZZZZ</name>
<dbReference type="PANTHER" id="PTHR47064:SF2">
    <property type="entry name" value="SMP-30_GLUCONOLACTONASE_LRE-LIKE REGION DOMAIN-CONTAINING PROTEIN-RELATED"/>
    <property type="match status" value="1"/>
</dbReference>
<reference evidence="2" key="1">
    <citation type="submission" date="2013-08" db="EMBL/GenBank/DDBJ databases">
        <authorList>
            <person name="Mendez C."/>
            <person name="Richter M."/>
            <person name="Ferrer M."/>
            <person name="Sanchez J."/>
        </authorList>
    </citation>
    <scope>NUCLEOTIDE SEQUENCE</scope>
</reference>
<proteinExistence type="predicted"/>
<dbReference type="EMBL" id="AUZZ01001984">
    <property type="protein sequence ID" value="EQD62219.1"/>
    <property type="molecule type" value="Genomic_DNA"/>
</dbReference>
<comment type="caution">
    <text evidence="2">The sequence shown here is derived from an EMBL/GenBank/DDBJ whole genome shotgun (WGS) entry which is preliminary data.</text>
</comment>
<dbReference type="SUPFAM" id="SSF63829">
    <property type="entry name" value="Calcium-dependent phosphotriesterase"/>
    <property type="match status" value="1"/>
</dbReference>
<dbReference type="AlphaFoldDB" id="T1C9R1"/>
<evidence type="ECO:0000313" key="2">
    <source>
        <dbReference type="EMBL" id="EQD62219.1"/>
    </source>
</evidence>